<accession>A0ABT1K2B1</accession>
<keyword evidence="3" id="KW-1185">Reference proteome</keyword>
<gene>
    <name evidence="2" type="ORF">HD595_003924</name>
</gene>
<evidence type="ECO:0000256" key="1">
    <source>
        <dbReference type="SAM" id="MobiDB-lite"/>
    </source>
</evidence>
<feature type="region of interest" description="Disordered" evidence="1">
    <location>
        <begin position="1"/>
        <end position="27"/>
    </location>
</feature>
<dbReference type="RefSeq" id="WP_253771058.1">
    <property type="nucleotide sequence ID" value="NZ_BAAAVE010000004.1"/>
</dbReference>
<proteinExistence type="predicted"/>
<reference evidence="2 3" key="1">
    <citation type="submission" date="2022-06" db="EMBL/GenBank/DDBJ databases">
        <title>Sequencing the genomes of 1000 actinobacteria strains.</title>
        <authorList>
            <person name="Klenk H.-P."/>
        </authorList>
    </citation>
    <scope>NUCLEOTIDE SEQUENCE [LARGE SCALE GENOMIC DNA]</scope>
    <source>
        <strain evidence="2 3">DSM 44170</strain>
    </source>
</reference>
<organism evidence="2 3">
    <name type="scientific">Nonomuraea roseoviolacea subsp. carminata</name>
    <dbReference type="NCBI Taxonomy" id="160689"/>
    <lineage>
        <taxon>Bacteria</taxon>
        <taxon>Bacillati</taxon>
        <taxon>Actinomycetota</taxon>
        <taxon>Actinomycetes</taxon>
        <taxon>Streptosporangiales</taxon>
        <taxon>Streptosporangiaceae</taxon>
        <taxon>Nonomuraea</taxon>
    </lineage>
</organism>
<evidence type="ECO:0000313" key="2">
    <source>
        <dbReference type="EMBL" id="MCP2347802.1"/>
    </source>
</evidence>
<dbReference type="EMBL" id="JAMZEC010000001">
    <property type="protein sequence ID" value="MCP2347802.1"/>
    <property type="molecule type" value="Genomic_DNA"/>
</dbReference>
<dbReference type="Proteomes" id="UP001320766">
    <property type="component" value="Unassembled WGS sequence"/>
</dbReference>
<protein>
    <recommendedName>
        <fullName evidence="4">WXG100 family type VII secretion target</fullName>
    </recommendedName>
</protein>
<feature type="region of interest" description="Disordered" evidence="1">
    <location>
        <begin position="40"/>
        <end position="71"/>
    </location>
</feature>
<name>A0ABT1K2B1_9ACTN</name>
<comment type="caution">
    <text evidence="2">The sequence shown here is derived from an EMBL/GenBank/DDBJ whole genome shotgun (WGS) entry which is preliminary data.</text>
</comment>
<evidence type="ECO:0008006" key="4">
    <source>
        <dbReference type="Google" id="ProtNLM"/>
    </source>
</evidence>
<sequence length="168" mass="18651">MKLPVFGTSGGVDRQLLDPSQCPHDPPCRIRPCLPEDRLGRSHGPLWPGRDDHVPTPPRPVEPAPDDKDGYEARTDKIMSFADVMLEAATNIGRIKAEVPTIGDGWFDVPAVVHPFLNRFNGYVEEWVEAAGTLQRVLEDDGPKLVTMAKNYRDADEAAEKAVDQIKR</sequence>
<evidence type="ECO:0000313" key="3">
    <source>
        <dbReference type="Proteomes" id="UP001320766"/>
    </source>
</evidence>